<proteinExistence type="predicted"/>
<accession>A0A0K2UBD9</accession>
<name>A0A0K2UBD9_LEPSM</name>
<reference evidence="1" key="1">
    <citation type="submission" date="2014-05" db="EMBL/GenBank/DDBJ databases">
        <authorList>
            <person name="Chronopoulou M."/>
        </authorList>
    </citation>
    <scope>NUCLEOTIDE SEQUENCE</scope>
    <source>
        <tissue evidence="1">Whole organism</tissue>
    </source>
</reference>
<protein>
    <submittedName>
        <fullName evidence="1">Uncharacterized protein</fullName>
    </submittedName>
</protein>
<organism evidence="1">
    <name type="scientific">Lepeophtheirus salmonis</name>
    <name type="common">Salmon louse</name>
    <name type="synonym">Caligus salmonis</name>
    <dbReference type="NCBI Taxonomy" id="72036"/>
    <lineage>
        <taxon>Eukaryota</taxon>
        <taxon>Metazoa</taxon>
        <taxon>Ecdysozoa</taxon>
        <taxon>Arthropoda</taxon>
        <taxon>Crustacea</taxon>
        <taxon>Multicrustacea</taxon>
        <taxon>Hexanauplia</taxon>
        <taxon>Copepoda</taxon>
        <taxon>Siphonostomatoida</taxon>
        <taxon>Caligidae</taxon>
        <taxon>Lepeophtheirus</taxon>
    </lineage>
</organism>
<feature type="non-terminal residue" evidence="1">
    <location>
        <position position="1"/>
    </location>
</feature>
<gene>
    <name evidence="1" type="primary">Dyak\GE18376</name>
</gene>
<evidence type="ECO:0000313" key="1">
    <source>
        <dbReference type="EMBL" id="CDW35272.1"/>
    </source>
</evidence>
<dbReference type="AlphaFoldDB" id="A0A0K2UBD9"/>
<sequence>VSKFSAWSHDTSDAERYGQSVVVTTSEIIDNIHHKVMDDRRVEVREIASSVGISSWKPISINFATTTAEV</sequence>
<dbReference type="EMBL" id="HACA01017911">
    <property type="protein sequence ID" value="CDW35272.1"/>
    <property type="molecule type" value="Transcribed_RNA"/>
</dbReference>